<proteinExistence type="predicted"/>
<dbReference type="EMBL" id="FMBA01000008">
    <property type="protein sequence ID" value="SCB89822.1"/>
    <property type="molecule type" value="Genomic_DNA"/>
</dbReference>
<evidence type="ECO:0000313" key="2">
    <source>
        <dbReference type="Proteomes" id="UP000199698"/>
    </source>
</evidence>
<sequence>MSLNDKRDRVVFKIEEGPLKGEIASMIIKNGIDKFISETPLAKFVPTIKVKYGKFVKN</sequence>
<organism evidence="1 2">
    <name type="scientific">Gilliamella intestini</name>
    <dbReference type="NCBI Taxonomy" id="1798183"/>
    <lineage>
        <taxon>Bacteria</taxon>
        <taxon>Pseudomonadati</taxon>
        <taxon>Pseudomonadota</taxon>
        <taxon>Gammaproteobacteria</taxon>
        <taxon>Orbales</taxon>
        <taxon>Orbaceae</taxon>
        <taxon>Gilliamella</taxon>
    </lineage>
</organism>
<evidence type="ECO:0000313" key="1">
    <source>
        <dbReference type="EMBL" id="SCB89822.1"/>
    </source>
</evidence>
<reference evidence="2" key="1">
    <citation type="submission" date="2016-08" db="EMBL/GenBank/DDBJ databases">
        <authorList>
            <person name="Varghese N."/>
            <person name="Submissions Spin"/>
        </authorList>
    </citation>
    <scope>NUCLEOTIDE SEQUENCE [LARGE SCALE GENOMIC DNA]</scope>
    <source>
        <strain evidence="2">R-53144</strain>
    </source>
</reference>
<dbReference type="Proteomes" id="UP000199698">
    <property type="component" value="Unassembled WGS sequence"/>
</dbReference>
<dbReference type="AlphaFoldDB" id="A0A1C4A5M1"/>
<accession>A0A1C4A5M1</accession>
<name>A0A1C4A5M1_9GAMM</name>
<dbReference type="STRING" id="1798183.GA0061080_100858"/>
<dbReference type="RefSeq" id="WP_167349174.1">
    <property type="nucleotide sequence ID" value="NZ_FMBA01000008.1"/>
</dbReference>
<gene>
    <name evidence="1" type="ORF">GA0061080_100858</name>
</gene>
<protein>
    <submittedName>
        <fullName evidence="1">Uncharacterized protein</fullName>
    </submittedName>
</protein>
<keyword evidence="2" id="KW-1185">Reference proteome</keyword>